<accession>A0A9W5Y9B6</accession>
<sequence>MKIKSKYIISHFVIIICILLFSGCYRSSNSNKVVVNENIIKSVDFSVRTESTNMNTSAKGTIFIRGTEQIPESIQIVTYVDIDPDDWGGVIIYIPKKWNVSSITSSYPENKHEAEAIPKDHVAKFNTKSEKYDWYSYIEIGTEYSYIPTGGGTGTVIIELVADKDEEISETDKFNITVSVGSNEKDGVKILGTDSTHIEIP</sequence>
<evidence type="ECO:0008006" key="3">
    <source>
        <dbReference type="Google" id="ProtNLM"/>
    </source>
</evidence>
<dbReference type="RefSeq" id="WP_281815225.1">
    <property type="nucleotide sequence ID" value="NZ_BRLB01000005.1"/>
</dbReference>
<reference evidence="1" key="1">
    <citation type="submission" date="2022-06" db="EMBL/GenBank/DDBJ databases">
        <title>Vallitalea longa sp. nov., an anaerobic bacterium isolated from marine sediment.</title>
        <authorList>
            <person name="Hirano S."/>
            <person name="Terahara T."/>
            <person name="Mori K."/>
            <person name="Hamada M."/>
            <person name="Matsumoto R."/>
            <person name="Kobayashi T."/>
        </authorList>
    </citation>
    <scope>NUCLEOTIDE SEQUENCE</scope>
    <source>
        <strain evidence="1">SH18-1</strain>
    </source>
</reference>
<evidence type="ECO:0000313" key="1">
    <source>
        <dbReference type="EMBL" id="GKX29647.1"/>
    </source>
</evidence>
<comment type="caution">
    <text evidence="1">The sequence shown here is derived from an EMBL/GenBank/DDBJ whole genome shotgun (WGS) entry which is preliminary data.</text>
</comment>
<organism evidence="1 2">
    <name type="scientific">Vallitalea longa</name>
    <dbReference type="NCBI Taxonomy" id="2936439"/>
    <lineage>
        <taxon>Bacteria</taxon>
        <taxon>Bacillati</taxon>
        <taxon>Bacillota</taxon>
        <taxon>Clostridia</taxon>
        <taxon>Lachnospirales</taxon>
        <taxon>Vallitaleaceae</taxon>
        <taxon>Vallitalea</taxon>
    </lineage>
</organism>
<dbReference type="Proteomes" id="UP001144256">
    <property type="component" value="Unassembled WGS sequence"/>
</dbReference>
<evidence type="ECO:0000313" key="2">
    <source>
        <dbReference type="Proteomes" id="UP001144256"/>
    </source>
</evidence>
<dbReference type="EMBL" id="BRLB01000005">
    <property type="protein sequence ID" value="GKX29647.1"/>
    <property type="molecule type" value="Genomic_DNA"/>
</dbReference>
<gene>
    <name evidence="1" type="ORF">SH1V18_21270</name>
</gene>
<dbReference type="PROSITE" id="PS51257">
    <property type="entry name" value="PROKAR_LIPOPROTEIN"/>
    <property type="match status" value="1"/>
</dbReference>
<protein>
    <recommendedName>
        <fullName evidence="3">Lipoprotein</fullName>
    </recommendedName>
</protein>
<keyword evidence="2" id="KW-1185">Reference proteome</keyword>
<name>A0A9W5Y9B6_9FIRM</name>
<dbReference type="AlphaFoldDB" id="A0A9W5Y9B6"/>
<proteinExistence type="predicted"/>